<evidence type="ECO:0000259" key="3">
    <source>
        <dbReference type="PROSITE" id="PS51783"/>
    </source>
</evidence>
<dbReference type="SUPFAM" id="SSF50978">
    <property type="entry name" value="WD40 repeat-like"/>
    <property type="match status" value="1"/>
</dbReference>
<accession>F0WHU1</accession>
<dbReference type="EMBL" id="FR824149">
    <property type="protein sequence ID" value="CCA20816.1"/>
    <property type="molecule type" value="Genomic_DNA"/>
</dbReference>
<reference evidence="4" key="2">
    <citation type="submission" date="2011-02" db="EMBL/GenBank/DDBJ databases">
        <authorList>
            <person name="MacLean D."/>
        </authorList>
    </citation>
    <scope>NUCLEOTIDE SEQUENCE</scope>
</reference>
<proteinExistence type="predicted"/>
<dbReference type="CDD" id="cd06071">
    <property type="entry name" value="Beach"/>
    <property type="match status" value="1"/>
</dbReference>
<dbReference type="InterPro" id="IPR023362">
    <property type="entry name" value="PH-BEACH_dom"/>
</dbReference>
<evidence type="ECO:0000259" key="2">
    <source>
        <dbReference type="PROSITE" id="PS50197"/>
    </source>
</evidence>
<dbReference type="PANTHER" id="PTHR13743:SF123">
    <property type="entry name" value="PROTEIN FAN"/>
    <property type="match status" value="1"/>
</dbReference>
<dbReference type="InterPro" id="IPR036372">
    <property type="entry name" value="BEACH_dom_sf"/>
</dbReference>
<feature type="domain" description="BEACH" evidence="2">
    <location>
        <begin position="1619"/>
        <end position="1918"/>
    </location>
</feature>
<dbReference type="PANTHER" id="PTHR13743">
    <property type="entry name" value="BEIGE/BEACH-RELATED"/>
    <property type="match status" value="1"/>
</dbReference>
<dbReference type="SMART" id="SM01026">
    <property type="entry name" value="Beach"/>
    <property type="match status" value="1"/>
</dbReference>
<dbReference type="InterPro" id="IPR001680">
    <property type="entry name" value="WD40_rpt"/>
</dbReference>
<evidence type="ECO:0000313" key="4">
    <source>
        <dbReference type="EMBL" id="CCA20816.1"/>
    </source>
</evidence>
<dbReference type="SUPFAM" id="SSF81837">
    <property type="entry name" value="BEACH domain"/>
    <property type="match status" value="1"/>
</dbReference>
<dbReference type="InterPro" id="IPR050865">
    <property type="entry name" value="BEACH_Domain"/>
</dbReference>
<sequence length="2521" mass="285097">MHDSPNHNMAIDKSSLSLHPPPSPSHVLYSLLDQLLLLAYEQVMEPPLSHDNLLNDIQHTLAHIKQLMLCEPHQSCNNSIPSQSIPTLWPHISINPPRNFFGFSPNSNITFPSIDWSSFRGYSIAIWLYIDISWTSTSTKCPKLSTFTAFHVSNRSNSLGVETLLYWDTNDTKQRVFVSVRSRANASFLSENQRPKSNFEAQTPNSGQNQPESALLNGWEAVDRCINIRNKRWHLLVISHSSHYLKKSSVACILDGETQFQADLSYPSALITASNCYCGAGSSSSLRMSGITMYPEELQLEQIAMIYRQGPNRSLIHAARGRYRDIGRDLVSEFQEEIPNSCDLSMLSSQDRRTLAELANRRVLFSFAAIDTIDNDRVQECIREGHVTDSQSKWITMETLGPNSASAEMQHRHAQVHGDVRNVHVGDIYSAWHHVVGIEALPVLFHYILTGFEHTLNAKEMAECMESIFIDLLWILAALLSDTIENQEAFLQAFGCHALYHTFLQHKASFCRVWMTEGCLSSMFEFVQGIGRLCVQESPQKSVWSSNPLFGTALRVLFLNSELWEDSIGFKTQAYFYYHLSAVVCQSPRIVNELEGISRLLLALERFSEIGEASECVQAITQMMETCLLTQTHAMDPAEKEELAFIPVSVPEDKIDTLHSSSSLFPSWPGKKSGYLQLQLEGIEWSDQKDMYDRNSDPLRPIFTHLSSVLLRTSLLRDIRRILAFLLLCRSSNVTLSLLRMLQRLSDAHIDVRVALLGSNLVDSLLFVQHRNFTSTSIDLQVQLCALRLLLSFLSWLESVQGRTVWCALEERLQSLITRQSLTHQATSVLERMQAHWLQMYSDSNGFGIKQSVLFNEFRTHIRTSMLFPVPSLGKQYPSQEAEAKDKPLHRNRVILTWDQRLALGFFGAYHLLPAGSQAMETATLAFDLAEILQEVPLPSVLPYLPLFLAHLAAHEREEILLRLSVSLKTSESLQKQLISMPGFWPTAFLRLCTTSISCGDTMQTGEDLVQDFIVTLLAASMHESWGWEAFRNVILAVQAIQEGEEDRWRHVQIVLAPLDWLARVTAIVLQRMARHRVIFSRTLADNVYHVLFMVESLLLTGDDSGSWSGSQHLLFQSIVDLSLRLMESTQKAHRIGLRPALQILLRALSFVDVIATLLTIIDLIGDALQHEVYLISAVRVFDDLSPREISLNTLAGLQEAIHAHEKAYNLECIDLLYQFVNRVANSGCFIEELHGILADITEEEHARVILQRLQTELPRCTWNASTDERARAAFTGIWGPSRSRHVFEKHQSFASACFGGEYSKVAQAAWSMEFSCVQNWAEHVRSLANRKGTASPRQRFGWTHAMWLKQEYLLRSQHAQALSADSMEFLAKKLQYRLCMRESPMPTRARMMLEVTIDSLDAIQACILTSSELKAEASKHSDTLSSHLMDHRAACRGDFQRRTKSKSLDSDTRIVSREKGFRMQSEDSVYLEPGESHLPRHQHILVRTTCYRVVPEGLIPGTLLLSSKRFYFVPNESLRERAQVSRMTQDDSSFQRLKTEFANGLRRVWRWKYRNVAGVFVRRYRLEDSALEIFMSNGSNHFLDFSLESSPLNDANAKRDQILRLLCSFMSKIATKQVPERSWSCLSSASKAWRNFHLSNFDYLMILNTCSGRSFNDLTQYPVFPWILSDYDSVDLDLDLDADKLEANGVFRDLSKPMGALNADRLREYWERYNSFEDPLIPKFLYGSHYSTYAGVVLFYLFRLEPFAHLHRQVQGGSFDLPDRLFTSVKETWAMCNSQMSEVKELTPEFFTSPAFFLRNLNEFALGIRHDRVRIGDVKLPKWADGSPEAFIRHHRRALESNHVSAQLSHWIDLIFGFQQRGQAALDAQNLFYHLTYHGVVEMEKLTDPHLRDAVELQIAHFGQCPKQVFMEPHGMRQSVQNRRKTPPDASFAPVQLQASVSCSSDSKAREWMNEKPSSLRRHSIANDLMSTQNGNEDPSSLSKTVVLQRIDSCALRHINVLPEYIVAINEVGAVELLRWRVVPHSNRKNDEMLTHSSEKNAKSEPRTLDAQDLTLEHDKLEREWILHVDRAREDVETLSRVPVSRPILHRLETFEIKQAAPIITSLNGRLIVSGGDPNGGLLFRLLDPDTGLLVAKASMYGHDDSVTCLAMDVFQPHSACSTMHAITPTHQLEFDQELLVSGSCDGILAFWVISKMKQDLLFHPPRISTTPVMYFRGHRGAVVDCDISTSAGFVVSCTFHDGIVQYLHENGQVAFHFKPATPTIEDDEEQEECGGMSSRQLTSLLAIVRASSKGFVCVVTKQVSITSGHEASLKLNQLDVICSICEVYDVSGRLHHFREFQNCDILSLKLSGDGNHVVISLSSGRILSFHIEEYVTSHSLLKLIPILCSFSVAYEYSCPMELQGLICTTALGPREASLLLAVGLDDGTLVMHLLPEADGSVSFLSSMGRLFGVNAKLKMVKETVHQAQSLALTTLGNAKAVTSTARDIAGEAFGEAKTMVRGLLKKWNPHGMSTQESDF</sequence>
<name>F0WHU1_9STRA</name>
<dbReference type="Pfam" id="PF14844">
    <property type="entry name" value="PH_BEACH"/>
    <property type="match status" value="1"/>
</dbReference>
<dbReference type="Gene3D" id="1.10.1540.10">
    <property type="entry name" value="BEACH domain"/>
    <property type="match status" value="1"/>
</dbReference>
<dbReference type="PROSITE" id="PS50197">
    <property type="entry name" value="BEACH"/>
    <property type="match status" value="1"/>
</dbReference>
<dbReference type="InterPro" id="IPR011993">
    <property type="entry name" value="PH-like_dom_sf"/>
</dbReference>
<dbReference type="HOGENOM" id="CLU_000587_0_0_1"/>
<feature type="domain" description="BEACH-type PH" evidence="3">
    <location>
        <begin position="1480"/>
        <end position="1608"/>
    </location>
</feature>
<reference evidence="4" key="1">
    <citation type="journal article" date="2011" name="PLoS Biol.">
        <title>Gene gain and loss during evolution of obligate parasitism in the white rust pathogen of Arabidopsis thaliana.</title>
        <authorList>
            <person name="Kemen E."/>
            <person name="Gardiner A."/>
            <person name="Schultz-Larsen T."/>
            <person name="Kemen A.C."/>
            <person name="Balmuth A.L."/>
            <person name="Robert-Seilaniantz A."/>
            <person name="Bailey K."/>
            <person name="Holub E."/>
            <person name="Studholme D.J."/>
            <person name="Maclean D."/>
            <person name="Jones J.D."/>
        </authorList>
    </citation>
    <scope>NUCLEOTIDE SEQUENCE</scope>
</reference>
<dbReference type="SUPFAM" id="SSF50729">
    <property type="entry name" value="PH domain-like"/>
    <property type="match status" value="1"/>
</dbReference>
<organism evidence="4">
    <name type="scientific">Albugo laibachii Nc14</name>
    <dbReference type="NCBI Taxonomy" id="890382"/>
    <lineage>
        <taxon>Eukaryota</taxon>
        <taxon>Sar</taxon>
        <taxon>Stramenopiles</taxon>
        <taxon>Oomycota</taxon>
        <taxon>Peronosporomycetes</taxon>
        <taxon>Albuginales</taxon>
        <taxon>Albuginaceae</taxon>
        <taxon>Albugo</taxon>
    </lineage>
</organism>
<dbReference type="PROSITE" id="PS51783">
    <property type="entry name" value="PH_BEACH"/>
    <property type="match status" value="1"/>
</dbReference>
<dbReference type="Gene3D" id="2.130.10.10">
    <property type="entry name" value="YVTN repeat-like/Quinoprotein amine dehydrogenase"/>
    <property type="match status" value="1"/>
</dbReference>
<feature type="region of interest" description="Disordered" evidence="1">
    <location>
        <begin position="192"/>
        <end position="212"/>
    </location>
</feature>
<evidence type="ECO:0000256" key="1">
    <source>
        <dbReference type="SAM" id="MobiDB-lite"/>
    </source>
</evidence>
<dbReference type="InterPro" id="IPR000409">
    <property type="entry name" value="BEACH_dom"/>
</dbReference>
<protein>
    <submittedName>
        <fullName evidence="4">Neurobeachinlike protein putative</fullName>
    </submittedName>
</protein>
<dbReference type="CDD" id="cd01201">
    <property type="entry name" value="PH_BEACH"/>
    <property type="match status" value="1"/>
</dbReference>
<dbReference type="Pfam" id="PF02138">
    <property type="entry name" value="Beach"/>
    <property type="match status" value="1"/>
</dbReference>
<dbReference type="SMART" id="SM00320">
    <property type="entry name" value="WD40"/>
    <property type="match status" value="3"/>
</dbReference>
<dbReference type="InterPro" id="IPR015943">
    <property type="entry name" value="WD40/YVTN_repeat-like_dom_sf"/>
</dbReference>
<gene>
    <name evidence="4" type="primary">AlNc14C104G6148</name>
    <name evidence="4" type="ORF">ALNC14_069590</name>
</gene>
<dbReference type="InterPro" id="IPR036322">
    <property type="entry name" value="WD40_repeat_dom_sf"/>
</dbReference>
<dbReference type="Gene3D" id="2.30.29.30">
    <property type="entry name" value="Pleckstrin-homology domain (PH domain)/Phosphotyrosine-binding domain (PTB)"/>
    <property type="match status" value="1"/>
</dbReference>